<keyword evidence="7" id="KW-0472">Membrane</keyword>
<dbReference type="InterPro" id="IPR023395">
    <property type="entry name" value="MCP_dom_sf"/>
</dbReference>
<comment type="subcellular location">
    <subcellularLocation>
        <location evidence="1">Membrane</location>
        <topology evidence="1">Multi-pass membrane protein</topology>
    </subcellularLocation>
</comment>
<evidence type="ECO:0000256" key="2">
    <source>
        <dbReference type="ARBA" id="ARBA00006375"/>
    </source>
</evidence>
<dbReference type="Gene3D" id="1.50.40.10">
    <property type="entry name" value="Mitochondrial carrier domain"/>
    <property type="match status" value="1"/>
</dbReference>
<evidence type="ECO:0000256" key="7">
    <source>
        <dbReference type="ARBA" id="ARBA00023136"/>
    </source>
</evidence>
<comment type="caution">
    <text evidence="8">The sequence shown here is derived from an EMBL/GenBank/DDBJ whole genome shotgun (WGS) entry which is preliminary data.</text>
</comment>
<dbReference type="GO" id="GO:0016020">
    <property type="term" value="C:membrane"/>
    <property type="evidence" value="ECO:0007669"/>
    <property type="project" value="UniProtKB-SubCell"/>
</dbReference>
<dbReference type="AlphaFoldDB" id="A0A7J7LH51"/>
<organism evidence="8 9">
    <name type="scientific">Kingdonia uniflora</name>
    <dbReference type="NCBI Taxonomy" id="39325"/>
    <lineage>
        <taxon>Eukaryota</taxon>
        <taxon>Viridiplantae</taxon>
        <taxon>Streptophyta</taxon>
        <taxon>Embryophyta</taxon>
        <taxon>Tracheophyta</taxon>
        <taxon>Spermatophyta</taxon>
        <taxon>Magnoliopsida</taxon>
        <taxon>Ranunculales</taxon>
        <taxon>Circaeasteraceae</taxon>
        <taxon>Kingdonia</taxon>
    </lineage>
</organism>
<evidence type="ECO:0000256" key="5">
    <source>
        <dbReference type="ARBA" id="ARBA00022737"/>
    </source>
</evidence>
<feature type="non-terminal residue" evidence="8">
    <location>
        <position position="1"/>
    </location>
</feature>
<evidence type="ECO:0000256" key="3">
    <source>
        <dbReference type="ARBA" id="ARBA00022448"/>
    </source>
</evidence>
<dbReference type="EMBL" id="JACGCM010002284">
    <property type="protein sequence ID" value="KAF6141878.1"/>
    <property type="molecule type" value="Genomic_DNA"/>
</dbReference>
<evidence type="ECO:0000256" key="1">
    <source>
        <dbReference type="ARBA" id="ARBA00004141"/>
    </source>
</evidence>
<name>A0A7J7LH51_9MAGN</name>
<dbReference type="InterPro" id="IPR018108">
    <property type="entry name" value="MCP_transmembrane"/>
</dbReference>
<reference evidence="8 9" key="1">
    <citation type="journal article" date="2020" name="IScience">
        <title>Genome Sequencing of the Endangered Kingdonia uniflora (Circaeasteraceae, Ranunculales) Reveals Potential Mechanisms of Evolutionary Specialization.</title>
        <authorList>
            <person name="Sun Y."/>
            <person name="Deng T."/>
            <person name="Zhang A."/>
            <person name="Moore M.J."/>
            <person name="Landis J.B."/>
            <person name="Lin N."/>
            <person name="Zhang H."/>
            <person name="Zhang X."/>
            <person name="Huang J."/>
            <person name="Zhang X."/>
            <person name="Sun H."/>
            <person name="Wang H."/>
        </authorList>
    </citation>
    <scope>NUCLEOTIDE SEQUENCE [LARGE SCALE GENOMIC DNA]</scope>
    <source>
        <strain evidence="8">TB1705</strain>
        <tissue evidence="8">Leaf</tissue>
    </source>
</reference>
<keyword evidence="9" id="KW-1185">Reference proteome</keyword>
<gene>
    <name evidence="8" type="ORF">GIB67_037846</name>
</gene>
<dbReference type="Proteomes" id="UP000541444">
    <property type="component" value="Unassembled WGS sequence"/>
</dbReference>
<evidence type="ECO:0000313" key="8">
    <source>
        <dbReference type="EMBL" id="KAF6141878.1"/>
    </source>
</evidence>
<evidence type="ECO:0000256" key="4">
    <source>
        <dbReference type="ARBA" id="ARBA00022692"/>
    </source>
</evidence>
<protein>
    <submittedName>
        <fullName evidence="8">Uncharacterized protein</fullName>
    </submittedName>
</protein>
<keyword evidence="3" id="KW-0813">Transport</keyword>
<dbReference type="OrthoDB" id="10253709at2759"/>
<proteinExistence type="inferred from homology"/>
<keyword evidence="4" id="KW-0812">Transmembrane</keyword>
<sequence>MVLPALEPGQNLVVTSSGEVWMRINYVSIRSPDVIDDVASVIGDGRYIFQEERIVAGSCASYEKDGTCIAATAPAVSISFIGGHSILHETLKGNTESLFKTSLVSILEKGSLPSLYAGLGAVLCRNIPHSIIKLLCRGLAESTAVLFTTPFDVVKTRLQTE</sequence>
<dbReference type="SUPFAM" id="SSF103506">
    <property type="entry name" value="Mitochondrial carrier"/>
    <property type="match status" value="1"/>
</dbReference>
<dbReference type="PANTHER" id="PTHR45667">
    <property type="entry name" value="S-ADENOSYLMETHIONINE MITOCHONDRIAL CARRIER PROTEIN"/>
    <property type="match status" value="1"/>
</dbReference>
<keyword evidence="6" id="KW-1133">Transmembrane helix</keyword>
<accession>A0A7J7LH51</accession>
<keyword evidence="5" id="KW-0677">Repeat</keyword>
<dbReference type="Pfam" id="PF00153">
    <property type="entry name" value="Mito_carr"/>
    <property type="match status" value="1"/>
</dbReference>
<comment type="similarity">
    <text evidence="2">Belongs to the mitochondrial carrier (TC 2.A.29) family.</text>
</comment>
<evidence type="ECO:0000313" key="9">
    <source>
        <dbReference type="Proteomes" id="UP000541444"/>
    </source>
</evidence>
<evidence type="ECO:0000256" key="6">
    <source>
        <dbReference type="ARBA" id="ARBA00022989"/>
    </source>
</evidence>